<dbReference type="SUPFAM" id="SSF53474">
    <property type="entry name" value="alpha/beta-Hydrolases"/>
    <property type="match status" value="1"/>
</dbReference>
<dbReference type="InterPro" id="IPR029058">
    <property type="entry name" value="AB_hydrolase_fold"/>
</dbReference>
<protein>
    <submittedName>
        <fullName evidence="1">Dienelactone hydrolase-like protein</fullName>
    </submittedName>
</protein>
<evidence type="ECO:0000313" key="1">
    <source>
        <dbReference type="EMBL" id="EQD60398.1"/>
    </source>
</evidence>
<name>T1AVN9_9ZZZZ</name>
<organism evidence="1">
    <name type="scientific">mine drainage metagenome</name>
    <dbReference type="NCBI Taxonomy" id="410659"/>
    <lineage>
        <taxon>unclassified sequences</taxon>
        <taxon>metagenomes</taxon>
        <taxon>ecological metagenomes</taxon>
    </lineage>
</organism>
<dbReference type="Gene3D" id="3.40.50.1820">
    <property type="entry name" value="alpha/beta hydrolase"/>
    <property type="match status" value="1"/>
</dbReference>
<reference evidence="1" key="1">
    <citation type="submission" date="2013-08" db="EMBL/GenBank/DDBJ databases">
        <authorList>
            <person name="Mendez C."/>
            <person name="Richter M."/>
            <person name="Ferrer M."/>
            <person name="Sanchez J."/>
        </authorList>
    </citation>
    <scope>NUCLEOTIDE SEQUENCE</scope>
</reference>
<dbReference type="AlphaFoldDB" id="T1AVN9"/>
<dbReference type="EMBL" id="AUZY01004992">
    <property type="protein sequence ID" value="EQD60398.1"/>
    <property type="molecule type" value="Genomic_DNA"/>
</dbReference>
<feature type="non-terminal residue" evidence="1">
    <location>
        <position position="186"/>
    </location>
</feature>
<dbReference type="GO" id="GO:0016787">
    <property type="term" value="F:hydrolase activity"/>
    <property type="evidence" value="ECO:0007669"/>
    <property type="project" value="UniProtKB-KW"/>
</dbReference>
<keyword evidence="1" id="KW-0378">Hydrolase</keyword>
<accession>T1AVN9</accession>
<feature type="non-terminal residue" evidence="1">
    <location>
        <position position="1"/>
    </location>
</feature>
<sequence>SVEIRYPVVAPRARRSSAPVHHRPYPAVLFAPGYDITPDGYSELLDTWVRAGLVVVGVSFPDTNPTAVARARYGDPEDDIVNQPADMAFLERSVAAAADGVPSPCGVLRGLVDPGELALAGQSDGGATVAMLAYDQEYAALAANPSTTPVARDDGGGSSDAAVAVTTGEGSGPRAADVARVRAAVV</sequence>
<comment type="caution">
    <text evidence="1">The sequence shown here is derived from an EMBL/GenBank/DDBJ whole genome shotgun (WGS) entry which is preliminary data.</text>
</comment>
<gene>
    <name evidence="1" type="ORF">B1B_07804</name>
</gene>
<reference evidence="1" key="2">
    <citation type="journal article" date="2014" name="ISME J.">
        <title>Microbial stratification in low pH oxic and suboxic macroscopic growths along an acid mine drainage.</title>
        <authorList>
            <person name="Mendez-Garcia C."/>
            <person name="Mesa V."/>
            <person name="Sprenger R.R."/>
            <person name="Richter M."/>
            <person name="Diez M.S."/>
            <person name="Solano J."/>
            <person name="Bargiela R."/>
            <person name="Golyshina O.V."/>
            <person name="Manteca A."/>
            <person name="Ramos J.L."/>
            <person name="Gallego J.R."/>
            <person name="Llorente I."/>
            <person name="Martins Dos Santos V.A."/>
            <person name="Jensen O.N."/>
            <person name="Pelaez A.I."/>
            <person name="Sanchez J."/>
            <person name="Ferrer M."/>
        </authorList>
    </citation>
    <scope>NUCLEOTIDE SEQUENCE</scope>
</reference>
<proteinExistence type="predicted"/>